<dbReference type="Pfam" id="PF07681">
    <property type="entry name" value="DoxX"/>
    <property type="match status" value="1"/>
</dbReference>
<evidence type="ECO:0000256" key="6">
    <source>
        <dbReference type="ARBA" id="ARBA00023136"/>
    </source>
</evidence>
<evidence type="ECO:0000313" key="8">
    <source>
        <dbReference type="EMBL" id="TVS27896.1"/>
    </source>
</evidence>
<protein>
    <submittedName>
        <fullName evidence="8">DoxX family protein</fullName>
    </submittedName>
</protein>
<dbReference type="PANTHER" id="PTHR33452">
    <property type="entry name" value="OXIDOREDUCTASE CATD-RELATED"/>
    <property type="match status" value="1"/>
</dbReference>
<comment type="caution">
    <text evidence="8">The sequence shown here is derived from an EMBL/GenBank/DDBJ whole genome shotgun (WGS) entry which is preliminary data.</text>
</comment>
<feature type="transmembrane region" description="Helical" evidence="7">
    <location>
        <begin position="7"/>
        <end position="25"/>
    </location>
</feature>
<evidence type="ECO:0000256" key="5">
    <source>
        <dbReference type="ARBA" id="ARBA00022989"/>
    </source>
</evidence>
<dbReference type="RefSeq" id="WP_144317217.1">
    <property type="nucleotide sequence ID" value="NZ_CP038157.1"/>
</dbReference>
<dbReference type="OrthoDB" id="1122432at2"/>
<dbReference type="AlphaFoldDB" id="A0A6C1TW12"/>
<evidence type="ECO:0000256" key="4">
    <source>
        <dbReference type="ARBA" id="ARBA00022692"/>
    </source>
</evidence>
<dbReference type="GO" id="GO:0005886">
    <property type="term" value="C:plasma membrane"/>
    <property type="evidence" value="ECO:0007669"/>
    <property type="project" value="UniProtKB-SubCell"/>
</dbReference>
<keyword evidence="4 7" id="KW-0812">Transmembrane</keyword>
<dbReference type="PANTHER" id="PTHR33452:SF1">
    <property type="entry name" value="INNER MEMBRANE PROTEIN YPHA-RELATED"/>
    <property type="match status" value="1"/>
</dbReference>
<evidence type="ECO:0000256" key="2">
    <source>
        <dbReference type="ARBA" id="ARBA00006679"/>
    </source>
</evidence>
<evidence type="ECO:0000256" key="3">
    <source>
        <dbReference type="ARBA" id="ARBA00022475"/>
    </source>
</evidence>
<comment type="subcellular location">
    <subcellularLocation>
        <location evidence="1">Cell membrane</location>
        <topology evidence="1">Multi-pass membrane protein</topology>
    </subcellularLocation>
</comment>
<name>A0A6C1TW12_9CORY</name>
<comment type="similarity">
    <text evidence="2">Belongs to the DoxX family.</text>
</comment>
<evidence type="ECO:0000256" key="7">
    <source>
        <dbReference type="SAM" id="Phobius"/>
    </source>
</evidence>
<dbReference type="InterPro" id="IPR032808">
    <property type="entry name" value="DoxX"/>
</dbReference>
<feature type="transmembrane region" description="Helical" evidence="7">
    <location>
        <begin position="74"/>
        <end position="93"/>
    </location>
</feature>
<keyword evidence="6 7" id="KW-0472">Membrane</keyword>
<gene>
    <name evidence="8" type="ORF">EKI59_08055</name>
</gene>
<dbReference type="Proteomes" id="UP000336646">
    <property type="component" value="Unassembled WGS sequence"/>
</dbReference>
<evidence type="ECO:0000313" key="9">
    <source>
        <dbReference type="Proteomes" id="UP000336646"/>
    </source>
</evidence>
<proteinExistence type="inferred from homology"/>
<dbReference type="EMBL" id="RXIR01000016">
    <property type="protein sequence ID" value="TVS27896.1"/>
    <property type="molecule type" value="Genomic_DNA"/>
</dbReference>
<keyword evidence="3" id="KW-1003">Cell membrane</keyword>
<feature type="transmembrane region" description="Helical" evidence="7">
    <location>
        <begin position="105"/>
        <end position="124"/>
    </location>
</feature>
<dbReference type="GeneID" id="74900821"/>
<accession>A0A6C1TW12</accession>
<dbReference type="InterPro" id="IPR051907">
    <property type="entry name" value="DoxX-like_oxidoreductase"/>
</dbReference>
<organism evidence="8 9">
    <name type="scientific">Corynebacterium sanguinis</name>
    <dbReference type="NCBI Taxonomy" id="2594913"/>
    <lineage>
        <taxon>Bacteria</taxon>
        <taxon>Bacillati</taxon>
        <taxon>Actinomycetota</taxon>
        <taxon>Actinomycetes</taxon>
        <taxon>Mycobacteriales</taxon>
        <taxon>Corynebacteriaceae</taxon>
        <taxon>Corynebacterium</taxon>
    </lineage>
</organism>
<keyword evidence="5 7" id="KW-1133">Transmembrane helix</keyword>
<reference evidence="8 9" key="1">
    <citation type="submission" date="2018-12" db="EMBL/GenBank/DDBJ databases">
        <title>Corynebacterium sanguinis sp. nov., a clinically-associated and environmental corynebacterium.</title>
        <authorList>
            <person name="Gonzales-Siles L."/>
            <person name="Jaen-Luchoro D."/>
            <person name="Cardew S."/>
            <person name="Inganas E."/>
            <person name="Ohlen M."/>
            <person name="Jensie-Markopolous S."/>
            <person name="Pinyeiro-Iglesias B."/>
            <person name="Molin K."/>
            <person name="Skovbjerg S."/>
            <person name="Svensson-Stadler L."/>
            <person name="Funke G."/>
            <person name="Moore E.R.B."/>
        </authorList>
    </citation>
    <scope>NUCLEOTIDE SEQUENCE [LARGE SCALE GENOMIC DNA]</scope>
    <source>
        <strain evidence="8 9">58734</strain>
    </source>
</reference>
<evidence type="ECO:0000256" key="1">
    <source>
        <dbReference type="ARBA" id="ARBA00004651"/>
    </source>
</evidence>
<feature type="transmembrane region" description="Helical" evidence="7">
    <location>
        <begin position="45"/>
        <end position="67"/>
    </location>
</feature>
<sequence length="137" mass="14231">MTTFRDIYLLVARILLGVVLIAHGWQKFNEWTLPGTAEAFAGMGVPLPEVTSAIAAIVELVGGLLIIAGAFTPIVGVIVALQMLGAYFFAHMGNGVFVDNGGFELVGVIAAASLALAGAGAGRFSADQLIDTRRATR</sequence>